<dbReference type="InterPro" id="IPR005325">
    <property type="entry name" value="DUF308_memb"/>
</dbReference>
<evidence type="ECO:0008006" key="5">
    <source>
        <dbReference type="Google" id="ProtNLM"/>
    </source>
</evidence>
<dbReference type="PANTHER" id="PTHR34989:SF1">
    <property type="entry name" value="PROTEIN HDED"/>
    <property type="match status" value="1"/>
</dbReference>
<feature type="transmembrane region" description="Helical" evidence="2">
    <location>
        <begin position="80"/>
        <end position="98"/>
    </location>
</feature>
<dbReference type="EMBL" id="JAAXLA010000001">
    <property type="protein sequence ID" value="NMH95909.1"/>
    <property type="molecule type" value="Genomic_DNA"/>
</dbReference>
<feature type="transmembrane region" description="Helical" evidence="2">
    <location>
        <begin position="48"/>
        <end position="73"/>
    </location>
</feature>
<feature type="transmembrane region" description="Helical" evidence="2">
    <location>
        <begin position="135"/>
        <end position="154"/>
    </location>
</feature>
<protein>
    <recommendedName>
        <fullName evidence="5">HdeD family acid-resistance protein</fullName>
    </recommendedName>
</protein>
<comment type="caution">
    <text evidence="3">The sequence shown here is derived from an EMBL/GenBank/DDBJ whole genome shotgun (WGS) entry which is preliminary data.</text>
</comment>
<sequence length="231" mass="25435">MQTDIPQPRGLAGHLLQREAARWWWAPLVAGIIWFLIAWLVLRANVTSLATVGVLVGVVFLVAAVTEGALGGIMIGGWKVVHYTLAVLFLLGALWSFVRPINTFFALASTLGLLLFLQGVFYIARSLALRDESPYWWLGLTCGVLIVLLALWVSTSDRVWDLAGRAAFILLWVGFMAIFRGISDIVLAFELRRLGQRAQDREPVGVGAPPPIPAEERRAPAQAQPDKQPRS</sequence>
<feature type="transmembrane region" description="Helical" evidence="2">
    <location>
        <begin position="166"/>
        <end position="189"/>
    </location>
</feature>
<keyword evidence="2" id="KW-0812">Transmembrane</keyword>
<feature type="transmembrane region" description="Helical" evidence="2">
    <location>
        <begin position="104"/>
        <end position="123"/>
    </location>
</feature>
<dbReference type="Proteomes" id="UP000820669">
    <property type="component" value="Unassembled WGS sequence"/>
</dbReference>
<evidence type="ECO:0000313" key="3">
    <source>
        <dbReference type="EMBL" id="NMH95909.1"/>
    </source>
</evidence>
<dbReference type="InterPro" id="IPR052712">
    <property type="entry name" value="Acid_resist_chaperone_HdeD"/>
</dbReference>
<name>A0ABX1S4R8_9PSEU</name>
<organism evidence="3 4">
    <name type="scientific">Pseudonocardia acidicola</name>
    <dbReference type="NCBI Taxonomy" id="2724939"/>
    <lineage>
        <taxon>Bacteria</taxon>
        <taxon>Bacillati</taxon>
        <taxon>Actinomycetota</taxon>
        <taxon>Actinomycetes</taxon>
        <taxon>Pseudonocardiales</taxon>
        <taxon>Pseudonocardiaceae</taxon>
        <taxon>Pseudonocardia</taxon>
    </lineage>
</organism>
<accession>A0ABX1S4R8</accession>
<evidence type="ECO:0000256" key="2">
    <source>
        <dbReference type="SAM" id="Phobius"/>
    </source>
</evidence>
<feature type="region of interest" description="Disordered" evidence="1">
    <location>
        <begin position="201"/>
        <end position="231"/>
    </location>
</feature>
<dbReference type="RefSeq" id="WP_169379268.1">
    <property type="nucleotide sequence ID" value="NZ_JAAXLA010000001.1"/>
</dbReference>
<proteinExistence type="predicted"/>
<keyword evidence="2" id="KW-0472">Membrane</keyword>
<evidence type="ECO:0000313" key="4">
    <source>
        <dbReference type="Proteomes" id="UP000820669"/>
    </source>
</evidence>
<dbReference type="Pfam" id="PF03729">
    <property type="entry name" value="DUF308"/>
    <property type="match status" value="1"/>
</dbReference>
<gene>
    <name evidence="3" type="ORF">HF526_01005</name>
</gene>
<dbReference type="PANTHER" id="PTHR34989">
    <property type="entry name" value="PROTEIN HDED"/>
    <property type="match status" value="1"/>
</dbReference>
<evidence type="ECO:0000256" key="1">
    <source>
        <dbReference type="SAM" id="MobiDB-lite"/>
    </source>
</evidence>
<keyword evidence="2" id="KW-1133">Transmembrane helix</keyword>
<feature type="transmembrane region" description="Helical" evidence="2">
    <location>
        <begin position="21"/>
        <end position="42"/>
    </location>
</feature>
<keyword evidence="4" id="KW-1185">Reference proteome</keyword>
<reference evidence="3 4" key="1">
    <citation type="submission" date="2020-04" db="EMBL/GenBank/DDBJ databases">
        <authorList>
            <person name="Klaysubun C."/>
            <person name="Duangmal K."/>
            <person name="Lipun K."/>
        </authorList>
    </citation>
    <scope>NUCLEOTIDE SEQUENCE [LARGE SCALE GENOMIC DNA]</scope>
    <source>
        <strain evidence="3 4">K10HN5</strain>
    </source>
</reference>